<protein>
    <submittedName>
        <fullName evidence="2">Uncharacterized protein</fullName>
    </submittedName>
</protein>
<sequence>MYFTNTNARSVNIFIQITQRKRDHAFQNLTSSSAAASTATSAAAASTAASATTSMPPPTMTAIAAMTTSEYNHGNDSQREYNCAEHKKDST</sequence>
<feature type="compositionally biased region" description="Basic and acidic residues" evidence="1">
    <location>
        <begin position="76"/>
        <end position="91"/>
    </location>
</feature>
<gene>
    <name evidence="2" type="ORF">CDL15_Pgr002887</name>
</gene>
<reference evidence="3" key="1">
    <citation type="journal article" date="2017" name="Plant J.">
        <title>The pomegranate (Punica granatum L.) genome and the genomics of punicalagin biosynthesis.</title>
        <authorList>
            <person name="Qin G."/>
            <person name="Xu C."/>
            <person name="Ming R."/>
            <person name="Tang H."/>
            <person name="Guyot R."/>
            <person name="Kramer E.M."/>
            <person name="Hu Y."/>
            <person name="Yi X."/>
            <person name="Qi Y."/>
            <person name="Xu X."/>
            <person name="Gao Z."/>
            <person name="Pan H."/>
            <person name="Jian J."/>
            <person name="Tian Y."/>
            <person name="Yue Z."/>
            <person name="Xu Y."/>
        </authorList>
    </citation>
    <scope>NUCLEOTIDE SEQUENCE [LARGE SCALE GENOMIC DNA]</scope>
    <source>
        <strain evidence="3">cv. Dabenzi</strain>
    </source>
</reference>
<comment type="caution">
    <text evidence="2">The sequence shown here is derived from an EMBL/GenBank/DDBJ whole genome shotgun (WGS) entry which is preliminary data.</text>
</comment>
<evidence type="ECO:0000313" key="3">
    <source>
        <dbReference type="Proteomes" id="UP000197138"/>
    </source>
</evidence>
<feature type="region of interest" description="Disordered" evidence="1">
    <location>
        <begin position="71"/>
        <end position="91"/>
    </location>
</feature>
<dbReference type="EMBL" id="MTKT01002492">
    <property type="protein sequence ID" value="OWM78716.1"/>
    <property type="molecule type" value="Genomic_DNA"/>
</dbReference>
<organism evidence="2 3">
    <name type="scientific">Punica granatum</name>
    <name type="common">Pomegranate</name>
    <dbReference type="NCBI Taxonomy" id="22663"/>
    <lineage>
        <taxon>Eukaryota</taxon>
        <taxon>Viridiplantae</taxon>
        <taxon>Streptophyta</taxon>
        <taxon>Embryophyta</taxon>
        <taxon>Tracheophyta</taxon>
        <taxon>Spermatophyta</taxon>
        <taxon>Magnoliopsida</taxon>
        <taxon>eudicotyledons</taxon>
        <taxon>Gunneridae</taxon>
        <taxon>Pentapetalae</taxon>
        <taxon>rosids</taxon>
        <taxon>malvids</taxon>
        <taxon>Myrtales</taxon>
        <taxon>Lythraceae</taxon>
        <taxon>Punica</taxon>
    </lineage>
</organism>
<proteinExistence type="predicted"/>
<name>A0A218X1Z0_PUNGR</name>
<accession>A0A218X1Z0</accession>
<evidence type="ECO:0000313" key="2">
    <source>
        <dbReference type="EMBL" id="OWM78716.1"/>
    </source>
</evidence>
<dbReference type="Proteomes" id="UP000197138">
    <property type="component" value="Unassembled WGS sequence"/>
</dbReference>
<dbReference type="AlphaFoldDB" id="A0A218X1Z0"/>
<evidence type="ECO:0000256" key="1">
    <source>
        <dbReference type="SAM" id="MobiDB-lite"/>
    </source>
</evidence>